<evidence type="ECO:0000256" key="2">
    <source>
        <dbReference type="ARBA" id="ARBA00007430"/>
    </source>
</evidence>
<evidence type="ECO:0000256" key="4">
    <source>
        <dbReference type="ARBA" id="ARBA00022692"/>
    </source>
</evidence>
<dbReference type="InterPro" id="IPR050833">
    <property type="entry name" value="Poly_Biosynth_Transport"/>
</dbReference>
<keyword evidence="3" id="KW-1003">Cell membrane</keyword>
<dbReference type="GO" id="GO:0005886">
    <property type="term" value="C:plasma membrane"/>
    <property type="evidence" value="ECO:0007669"/>
    <property type="project" value="UniProtKB-SubCell"/>
</dbReference>
<evidence type="ECO:0000313" key="9">
    <source>
        <dbReference type="Proteomes" id="UP000006657"/>
    </source>
</evidence>
<keyword evidence="5 7" id="KW-1133">Transmembrane helix</keyword>
<feature type="transmembrane region" description="Helical" evidence="7">
    <location>
        <begin position="469"/>
        <end position="487"/>
    </location>
</feature>
<dbReference type="Proteomes" id="UP000006657">
    <property type="component" value="Chromosome"/>
</dbReference>
<feature type="transmembrane region" description="Helical" evidence="7">
    <location>
        <begin position="349"/>
        <end position="372"/>
    </location>
</feature>
<dbReference type="Pfam" id="PF13440">
    <property type="entry name" value="Polysacc_synt_3"/>
    <property type="match status" value="1"/>
</dbReference>
<dbReference type="PANTHER" id="PTHR30250:SF10">
    <property type="entry name" value="LIPOPOLYSACCHARIDE BIOSYNTHESIS PROTEIN WZXC"/>
    <property type="match status" value="1"/>
</dbReference>
<reference evidence="8 9" key="1">
    <citation type="journal article" date="2011" name="Stand. Genomic Sci.">
        <title>Complete genome sequence of Odoribacter splanchnicus type strain (1651/6).</title>
        <authorList>
            <consortium name="US DOE Joint Genome Institute (JGI-PGF)"/>
            <person name="Goker M."/>
            <person name="Gronow S."/>
            <person name="Zeytun A."/>
            <person name="Nolan M."/>
            <person name="Lucas S."/>
            <person name="Lapidus A."/>
            <person name="Hammon N."/>
            <person name="Deshpande S."/>
            <person name="Cheng J.F."/>
            <person name="Pitluck S."/>
            <person name="Liolios K."/>
            <person name="Pagani I."/>
            <person name="Ivanova N."/>
            <person name="Mavromatis K."/>
            <person name="Ovchinikova G."/>
            <person name="Pati A."/>
            <person name="Tapia R."/>
            <person name="Han C."/>
            <person name="Goodwin L."/>
            <person name="Chen A."/>
            <person name="Palaniappan K."/>
            <person name="Land M."/>
            <person name="Hauser L."/>
            <person name="Jeffries C.D."/>
            <person name="Brambilla E.M."/>
            <person name="Rohde M."/>
            <person name="Detter J.C."/>
            <person name="Woyke T."/>
            <person name="Bristow J."/>
            <person name="Markowitz V."/>
            <person name="Hugenholtz P."/>
            <person name="Eisen J.A."/>
            <person name="Kyrpides N.C."/>
            <person name="Klenk H.P."/>
        </authorList>
    </citation>
    <scope>NUCLEOTIDE SEQUENCE [LARGE SCALE GENOMIC DNA]</scope>
    <source>
        <strain evidence="9">ATCC 29572 / DSM 20712 / JCM 15291 / NCTC 10825 / 1651/6</strain>
    </source>
</reference>
<dbReference type="PANTHER" id="PTHR30250">
    <property type="entry name" value="PST FAMILY PREDICTED COLANIC ACID TRANSPORTER"/>
    <property type="match status" value="1"/>
</dbReference>
<dbReference type="BioCyc" id="OSPL709991:G1GRN-3046-MONOMER"/>
<dbReference type="KEGG" id="osp:Odosp_2994"/>
<dbReference type="EMBL" id="CP002544">
    <property type="protein sequence ID" value="ADY33962.1"/>
    <property type="molecule type" value="Genomic_DNA"/>
</dbReference>
<evidence type="ECO:0000256" key="1">
    <source>
        <dbReference type="ARBA" id="ARBA00004651"/>
    </source>
</evidence>
<feature type="transmembrane region" description="Helical" evidence="7">
    <location>
        <begin position="317"/>
        <end position="337"/>
    </location>
</feature>
<evidence type="ECO:0000256" key="5">
    <source>
        <dbReference type="ARBA" id="ARBA00022989"/>
    </source>
</evidence>
<gene>
    <name evidence="8" type="ordered locus">Odosp_2994</name>
</gene>
<organism evidence="8 9">
    <name type="scientific">Odoribacter splanchnicus (strain ATCC 29572 / DSM 20712 / CIP 104287 / JCM 15291 / NCTC 10825 / 1651/6)</name>
    <name type="common">Bacteroides splanchnicus</name>
    <dbReference type="NCBI Taxonomy" id="709991"/>
    <lineage>
        <taxon>Bacteria</taxon>
        <taxon>Pseudomonadati</taxon>
        <taxon>Bacteroidota</taxon>
        <taxon>Bacteroidia</taxon>
        <taxon>Bacteroidales</taxon>
        <taxon>Odoribacteraceae</taxon>
        <taxon>Odoribacter</taxon>
    </lineage>
</organism>
<protein>
    <submittedName>
        <fullName evidence="8">Polysaccharide biosynthesis protein</fullName>
    </submittedName>
</protein>
<feature type="transmembrane region" description="Helical" evidence="7">
    <location>
        <begin position="393"/>
        <end position="421"/>
    </location>
</feature>
<evidence type="ECO:0000313" key="8">
    <source>
        <dbReference type="EMBL" id="ADY33962.1"/>
    </source>
</evidence>
<keyword evidence="6 7" id="KW-0472">Membrane</keyword>
<dbReference type="OrthoDB" id="9770347at2"/>
<feature type="transmembrane region" description="Helical" evidence="7">
    <location>
        <begin position="144"/>
        <end position="162"/>
    </location>
</feature>
<dbReference type="HOGENOM" id="CLU_026911_5_2_10"/>
<feature type="transmembrane region" description="Helical" evidence="7">
    <location>
        <begin position="199"/>
        <end position="217"/>
    </location>
</feature>
<dbReference type="STRING" id="709991.Odosp_2994"/>
<proteinExistence type="inferred from homology"/>
<evidence type="ECO:0000256" key="3">
    <source>
        <dbReference type="ARBA" id="ARBA00022475"/>
    </source>
</evidence>
<accession>F9Z702</accession>
<dbReference type="RefSeq" id="WP_013613154.1">
    <property type="nucleotide sequence ID" value="NC_015160.1"/>
</dbReference>
<dbReference type="CDD" id="cd13127">
    <property type="entry name" value="MATE_tuaB_like"/>
    <property type="match status" value="1"/>
</dbReference>
<sequence>MLSELLKVQLNSDLIRLICFINYLIVLSSLKQKTLSGVLWSCVERFSVQGIQFVIMVIMARILLPSDYGMIGMLAIFIAIAQTLIDSGFSNALIQKKDRSEIDYSTVFYFNIAVGIVLYFILFFSSPLIARFYNTPELTGLTRVLALNLFINSLAVVQRAILSIKIDFKTQAKASFSAAIISGIVGIVMAYTGFGVWSLAVQTVLNAFVNTVLLWIFSKWIPLKVFSFESFKKLFTFGSKLLASGLLDTIYRNIYTIVIGKKFASTDLGYFTRADQFAQFPSSNLTGIIQRVTFPVLSEIQDDDERLAHAYRKFLRLSAYMIFPLMTGLAAVAYPFINCLLTEKWTFTALLLQILCFSYMWYPVHAINLNLLQVKGRSDLFLKLEIYKKIMGIVVLGVTIPLGLVAMCWGTIIASLFSLVINTYYTGKLIHVGLFKQLRDLSPALFYSLTMAIVVYLTTCLFADQLLQLLIGIITGIIYYLLVSYATKSQDLKEFLLLIKRK</sequence>
<name>F9Z702_ODOSD</name>
<comment type="subcellular location">
    <subcellularLocation>
        <location evidence="1">Cell membrane</location>
        <topology evidence="1">Multi-pass membrane protein</topology>
    </subcellularLocation>
</comment>
<evidence type="ECO:0000256" key="6">
    <source>
        <dbReference type="ARBA" id="ARBA00023136"/>
    </source>
</evidence>
<dbReference type="eggNOG" id="COG2244">
    <property type="taxonomic scope" value="Bacteria"/>
</dbReference>
<keyword evidence="9" id="KW-1185">Reference proteome</keyword>
<evidence type="ECO:0000256" key="7">
    <source>
        <dbReference type="SAM" id="Phobius"/>
    </source>
</evidence>
<feature type="transmembrane region" description="Helical" evidence="7">
    <location>
        <begin position="441"/>
        <end position="462"/>
    </location>
</feature>
<keyword evidence="4 7" id="KW-0812">Transmembrane</keyword>
<feature type="transmembrane region" description="Helical" evidence="7">
    <location>
        <begin position="174"/>
        <end position="193"/>
    </location>
</feature>
<feature type="transmembrane region" description="Helical" evidence="7">
    <location>
        <begin position="106"/>
        <end position="124"/>
    </location>
</feature>
<feature type="transmembrane region" description="Helical" evidence="7">
    <location>
        <begin position="70"/>
        <end position="94"/>
    </location>
</feature>
<dbReference type="AlphaFoldDB" id="F9Z702"/>
<dbReference type="PaxDb" id="709991-Odosp_2994"/>
<comment type="similarity">
    <text evidence="2">Belongs to the polysaccharide synthase family.</text>
</comment>